<evidence type="ECO:0000256" key="3">
    <source>
        <dbReference type="HAMAP-Rule" id="MF_00245"/>
    </source>
</evidence>
<dbReference type="EMBL" id="DWXE01000014">
    <property type="protein sequence ID" value="HJB90679.1"/>
    <property type="molecule type" value="Genomic_DNA"/>
</dbReference>
<dbReference type="PANTHER" id="PTHR40083:SF1">
    <property type="entry name" value="UPF0122 PROTEIN YLXM"/>
    <property type="match status" value="1"/>
</dbReference>
<accession>A0A9D2SCF6</accession>
<dbReference type="NCBIfam" id="NF045758">
    <property type="entry name" value="YlxM"/>
    <property type="match status" value="1"/>
</dbReference>
<dbReference type="InterPro" id="IPR013324">
    <property type="entry name" value="RNA_pol_sigma_r3/r4-like"/>
</dbReference>
<reference evidence="4" key="2">
    <citation type="submission" date="2021-04" db="EMBL/GenBank/DDBJ databases">
        <authorList>
            <person name="Gilroy R."/>
        </authorList>
    </citation>
    <scope>NUCLEOTIDE SEQUENCE</scope>
    <source>
        <strain evidence="4">USAMLcec3-2134</strain>
    </source>
</reference>
<gene>
    <name evidence="4" type="ORF">H9763_04325</name>
</gene>
<dbReference type="PANTHER" id="PTHR40083">
    <property type="entry name" value="UPF0122 PROTEIN CBO2450/CLC_2298"/>
    <property type="match status" value="1"/>
</dbReference>
<evidence type="ECO:0000313" key="4">
    <source>
        <dbReference type="EMBL" id="HJB90679.1"/>
    </source>
</evidence>
<name>A0A9D2SCF6_9FIRM</name>
<keyword evidence="4" id="KW-0238">DNA-binding</keyword>
<proteinExistence type="inferred from homology"/>
<dbReference type="Pfam" id="PF04297">
    <property type="entry name" value="UPF0122"/>
    <property type="match status" value="1"/>
</dbReference>
<dbReference type="InterPro" id="IPR054831">
    <property type="entry name" value="UPF0122_fam_protein"/>
</dbReference>
<dbReference type="AlphaFoldDB" id="A0A9D2SCF6"/>
<protein>
    <recommendedName>
        <fullName evidence="3">UPF0122 protein H9763_04325</fullName>
    </recommendedName>
</protein>
<evidence type="ECO:0000256" key="2">
    <source>
        <dbReference type="ARBA" id="ARBA00024764"/>
    </source>
</evidence>
<evidence type="ECO:0000313" key="5">
    <source>
        <dbReference type="Proteomes" id="UP000886883"/>
    </source>
</evidence>
<sequence length="104" mass="12172">MEKIVEQGLLYDFYGELLTPHQRRVYEDVVLNDMSLSEIAEEQGISRQGVHDLIRRCDRALKGYESRLHLLEKFLKVKATVEQIERVSSEESVKLLARKILEEL</sequence>
<dbReference type="Gene3D" id="1.10.10.10">
    <property type="entry name" value="Winged helix-like DNA-binding domain superfamily/Winged helix DNA-binding domain"/>
    <property type="match status" value="1"/>
</dbReference>
<dbReference type="InterPro" id="IPR007394">
    <property type="entry name" value="UPF0122"/>
</dbReference>
<dbReference type="GO" id="GO:0003677">
    <property type="term" value="F:DNA binding"/>
    <property type="evidence" value="ECO:0007669"/>
    <property type="project" value="UniProtKB-KW"/>
</dbReference>
<reference evidence="4" key="1">
    <citation type="journal article" date="2021" name="PeerJ">
        <title>Extensive microbial diversity within the chicken gut microbiome revealed by metagenomics and culture.</title>
        <authorList>
            <person name="Gilroy R."/>
            <person name="Ravi A."/>
            <person name="Getino M."/>
            <person name="Pursley I."/>
            <person name="Horton D.L."/>
            <person name="Alikhan N.F."/>
            <person name="Baker D."/>
            <person name="Gharbi K."/>
            <person name="Hall N."/>
            <person name="Watson M."/>
            <person name="Adriaenssens E.M."/>
            <person name="Foster-Nyarko E."/>
            <person name="Jarju S."/>
            <person name="Secka A."/>
            <person name="Antonio M."/>
            <person name="Oren A."/>
            <person name="Chaudhuri R.R."/>
            <person name="La Ragione R."/>
            <person name="Hildebrand F."/>
            <person name="Pallen M.J."/>
        </authorList>
    </citation>
    <scope>NUCLEOTIDE SEQUENCE</scope>
    <source>
        <strain evidence="4">USAMLcec3-2134</strain>
    </source>
</reference>
<comment type="similarity">
    <text evidence="1 3">Belongs to the UPF0122 family.</text>
</comment>
<dbReference type="SUPFAM" id="SSF88659">
    <property type="entry name" value="Sigma3 and sigma4 domains of RNA polymerase sigma factors"/>
    <property type="match status" value="1"/>
</dbReference>
<comment type="function">
    <text evidence="2 3">Might take part in the signal recognition particle (SRP) pathway. This is inferred from the conservation of its genetic proximity to ftsY/ffh. May be a regulatory protein.</text>
</comment>
<organism evidence="4 5">
    <name type="scientific">Candidatus Eisenbergiella merdigallinarum</name>
    <dbReference type="NCBI Taxonomy" id="2838552"/>
    <lineage>
        <taxon>Bacteria</taxon>
        <taxon>Bacillati</taxon>
        <taxon>Bacillota</taxon>
        <taxon>Clostridia</taxon>
        <taxon>Lachnospirales</taxon>
        <taxon>Lachnospiraceae</taxon>
        <taxon>Eisenbergiella</taxon>
    </lineage>
</organism>
<dbReference type="InterPro" id="IPR036388">
    <property type="entry name" value="WH-like_DNA-bd_sf"/>
</dbReference>
<evidence type="ECO:0000256" key="1">
    <source>
        <dbReference type="ARBA" id="ARBA00008720"/>
    </source>
</evidence>
<dbReference type="HAMAP" id="MF_00245">
    <property type="entry name" value="UPF0122"/>
    <property type="match status" value="1"/>
</dbReference>
<dbReference type="Proteomes" id="UP000886883">
    <property type="component" value="Unassembled WGS sequence"/>
</dbReference>
<comment type="caution">
    <text evidence="4">The sequence shown here is derived from an EMBL/GenBank/DDBJ whole genome shotgun (WGS) entry which is preliminary data.</text>
</comment>